<dbReference type="Proteomes" id="UP001218218">
    <property type="component" value="Unassembled WGS sequence"/>
</dbReference>
<dbReference type="PROSITE" id="PS51257">
    <property type="entry name" value="PROKAR_LIPOPROTEIN"/>
    <property type="match status" value="1"/>
</dbReference>
<protein>
    <submittedName>
        <fullName evidence="1">Uncharacterized protein</fullName>
    </submittedName>
</protein>
<organism evidence="1 2">
    <name type="scientific">Mycena albidolilacea</name>
    <dbReference type="NCBI Taxonomy" id="1033008"/>
    <lineage>
        <taxon>Eukaryota</taxon>
        <taxon>Fungi</taxon>
        <taxon>Dikarya</taxon>
        <taxon>Basidiomycota</taxon>
        <taxon>Agaricomycotina</taxon>
        <taxon>Agaricomycetes</taxon>
        <taxon>Agaricomycetidae</taxon>
        <taxon>Agaricales</taxon>
        <taxon>Marasmiineae</taxon>
        <taxon>Mycenaceae</taxon>
        <taxon>Mycena</taxon>
    </lineage>
</organism>
<gene>
    <name evidence="1" type="ORF">DFH08DRAFT_455771</name>
</gene>
<accession>A0AAD6Z846</accession>
<evidence type="ECO:0000313" key="2">
    <source>
        <dbReference type="Proteomes" id="UP001218218"/>
    </source>
</evidence>
<evidence type="ECO:0000313" key="1">
    <source>
        <dbReference type="EMBL" id="KAJ7310795.1"/>
    </source>
</evidence>
<reference evidence="1" key="1">
    <citation type="submission" date="2023-03" db="EMBL/GenBank/DDBJ databases">
        <title>Massive genome expansion in bonnet fungi (Mycena s.s.) driven by repeated elements and novel gene families across ecological guilds.</title>
        <authorList>
            <consortium name="Lawrence Berkeley National Laboratory"/>
            <person name="Harder C.B."/>
            <person name="Miyauchi S."/>
            <person name="Viragh M."/>
            <person name="Kuo A."/>
            <person name="Thoen E."/>
            <person name="Andreopoulos B."/>
            <person name="Lu D."/>
            <person name="Skrede I."/>
            <person name="Drula E."/>
            <person name="Henrissat B."/>
            <person name="Morin E."/>
            <person name="Kohler A."/>
            <person name="Barry K."/>
            <person name="LaButti K."/>
            <person name="Morin E."/>
            <person name="Salamov A."/>
            <person name="Lipzen A."/>
            <person name="Mereny Z."/>
            <person name="Hegedus B."/>
            <person name="Baldrian P."/>
            <person name="Stursova M."/>
            <person name="Weitz H."/>
            <person name="Taylor A."/>
            <person name="Grigoriev I.V."/>
            <person name="Nagy L.G."/>
            <person name="Martin F."/>
            <person name="Kauserud H."/>
        </authorList>
    </citation>
    <scope>NUCLEOTIDE SEQUENCE</scope>
    <source>
        <strain evidence="1">CBHHK002</strain>
    </source>
</reference>
<dbReference type="EMBL" id="JARIHO010000077">
    <property type="protein sequence ID" value="KAJ7310795.1"/>
    <property type="molecule type" value="Genomic_DNA"/>
</dbReference>
<sequence length="187" mass="20931">MRTVTPTLVGVDGVVGALDAQHVHFAVAACKDMRLIIGEKLSSHLRLYFFLTFRAPLRGRTLFSHISSPCLLPFPPFLCWSSSICLCGDDLQFPFWDEDDLDAHSFFLVRLVTRGARGRVIERFYAVPAPPLILLRFNLSLLSTSCPPTFLGFIFRSCGYVAFWSPSGRSVSNTASVHRLLRSFMLA</sequence>
<proteinExistence type="predicted"/>
<name>A0AAD6Z846_9AGAR</name>
<comment type="caution">
    <text evidence="1">The sequence shown here is derived from an EMBL/GenBank/DDBJ whole genome shotgun (WGS) entry which is preliminary data.</text>
</comment>
<dbReference type="AlphaFoldDB" id="A0AAD6Z846"/>
<keyword evidence="2" id="KW-1185">Reference proteome</keyword>